<dbReference type="EMBL" id="JALIRP010000007">
    <property type="protein sequence ID" value="MCJ8013572.1"/>
    <property type="molecule type" value="Genomic_DNA"/>
</dbReference>
<proteinExistence type="predicted"/>
<evidence type="ECO:0000313" key="2">
    <source>
        <dbReference type="Proteomes" id="UP001139347"/>
    </source>
</evidence>
<dbReference type="Proteomes" id="UP001139347">
    <property type="component" value="Unassembled WGS sequence"/>
</dbReference>
<comment type="caution">
    <text evidence="1">The sequence shown here is derived from an EMBL/GenBank/DDBJ whole genome shotgun (WGS) entry which is preliminary data.</text>
</comment>
<accession>A0A9X1WQQ1</accession>
<protein>
    <submittedName>
        <fullName evidence="1">Uncharacterized protein</fullName>
    </submittedName>
</protein>
<reference evidence="1" key="1">
    <citation type="submission" date="2022-04" db="EMBL/GenBank/DDBJ databases">
        <title>Paenibacillus mangrovi sp. nov., a novel endophytic bacterium isolated from bark of Kandelia candel.</title>
        <authorList>
            <person name="Tuo L."/>
        </authorList>
    </citation>
    <scope>NUCLEOTIDE SEQUENCE</scope>
    <source>
        <strain evidence="1">KQZ6P-2</strain>
    </source>
</reference>
<organism evidence="1 2">
    <name type="scientific">Paenibacillus mangrovi</name>
    <dbReference type="NCBI Taxonomy" id="2931978"/>
    <lineage>
        <taxon>Bacteria</taxon>
        <taxon>Bacillati</taxon>
        <taxon>Bacillota</taxon>
        <taxon>Bacilli</taxon>
        <taxon>Bacillales</taxon>
        <taxon>Paenibacillaceae</taxon>
        <taxon>Paenibacillus</taxon>
    </lineage>
</organism>
<name>A0A9X1WQQ1_9BACL</name>
<dbReference type="AlphaFoldDB" id="A0A9X1WQQ1"/>
<sequence length="71" mass="8627">MQERQTTVNRQAWNTKAYEAWLTHFGTPKERAEDLKINAKYTLRRWLKYIGDPKEIGLLIFWDQLEVKQFL</sequence>
<evidence type="ECO:0000313" key="1">
    <source>
        <dbReference type="EMBL" id="MCJ8013572.1"/>
    </source>
</evidence>
<dbReference type="RefSeq" id="WP_244727168.1">
    <property type="nucleotide sequence ID" value="NZ_JALIRP010000007.1"/>
</dbReference>
<keyword evidence="2" id="KW-1185">Reference proteome</keyword>
<gene>
    <name evidence="1" type="ORF">MUG84_17760</name>
</gene>